<proteinExistence type="predicted"/>
<name>A0A0D0B1P2_9AGAR</name>
<evidence type="ECO:0000313" key="2">
    <source>
        <dbReference type="Proteomes" id="UP000053593"/>
    </source>
</evidence>
<protein>
    <submittedName>
        <fullName evidence="1">Uncharacterized protein</fullName>
    </submittedName>
</protein>
<dbReference type="AlphaFoldDB" id="A0A0D0B1P2"/>
<gene>
    <name evidence="1" type="ORF">GYMLUDRAFT_263370</name>
</gene>
<evidence type="ECO:0000313" key="1">
    <source>
        <dbReference type="EMBL" id="KIK57005.1"/>
    </source>
</evidence>
<dbReference type="Proteomes" id="UP000053593">
    <property type="component" value="Unassembled WGS sequence"/>
</dbReference>
<keyword evidence="2" id="KW-1185">Reference proteome</keyword>
<accession>A0A0D0B1P2</accession>
<reference evidence="1 2" key="1">
    <citation type="submission" date="2014-04" db="EMBL/GenBank/DDBJ databases">
        <title>Evolutionary Origins and Diversification of the Mycorrhizal Mutualists.</title>
        <authorList>
            <consortium name="DOE Joint Genome Institute"/>
            <consortium name="Mycorrhizal Genomics Consortium"/>
            <person name="Kohler A."/>
            <person name="Kuo A."/>
            <person name="Nagy L.G."/>
            <person name="Floudas D."/>
            <person name="Copeland A."/>
            <person name="Barry K.W."/>
            <person name="Cichocki N."/>
            <person name="Veneault-Fourrey C."/>
            <person name="LaButti K."/>
            <person name="Lindquist E.A."/>
            <person name="Lipzen A."/>
            <person name="Lundell T."/>
            <person name="Morin E."/>
            <person name="Murat C."/>
            <person name="Riley R."/>
            <person name="Ohm R."/>
            <person name="Sun H."/>
            <person name="Tunlid A."/>
            <person name="Henrissat B."/>
            <person name="Grigoriev I.V."/>
            <person name="Hibbett D.S."/>
            <person name="Martin F."/>
        </authorList>
    </citation>
    <scope>NUCLEOTIDE SEQUENCE [LARGE SCALE GENOMIC DNA]</scope>
    <source>
        <strain evidence="1 2">FD-317 M1</strain>
    </source>
</reference>
<organism evidence="1 2">
    <name type="scientific">Collybiopsis luxurians FD-317 M1</name>
    <dbReference type="NCBI Taxonomy" id="944289"/>
    <lineage>
        <taxon>Eukaryota</taxon>
        <taxon>Fungi</taxon>
        <taxon>Dikarya</taxon>
        <taxon>Basidiomycota</taxon>
        <taxon>Agaricomycotina</taxon>
        <taxon>Agaricomycetes</taxon>
        <taxon>Agaricomycetidae</taxon>
        <taxon>Agaricales</taxon>
        <taxon>Marasmiineae</taxon>
        <taxon>Omphalotaceae</taxon>
        <taxon>Collybiopsis</taxon>
        <taxon>Collybiopsis luxurians</taxon>
    </lineage>
</organism>
<dbReference type="OrthoDB" id="429813at2759"/>
<dbReference type="EMBL" id="KN834793">
    <property type="protein sequence ID" value="KIK57005.1"/>
    <property type="molecule type" value="Genomic_DNA"/>
</dbReference>
<sequence length="193" mass="22820">MMLNNGEEITQLSLIDHIPSMMFSRLGREAGFTFSHHFDITDKETREHYKERLIYGFYEFGVREGRTQNSKLLMGAWQGRPAPDYYVEQAQMSKLYIERTWDFVAQLLGYQNIDQQNEWNQWHRMLFVVEEWLEGIRLKVLVTLYVATQGPLAAVENPVEKELWSDLGIRRCFPDATFKLRLGMLQFSGMRQL</sequence>
<dbReference type="HOGENOM" id="CLU_1408926_0_0_1"/>